<evidence type="ECO:0000259" key="1">
    <source>
        <dbReference type="Pfam" id="PF08670"/>
    </source>
</evidence>
<dbReference type="Pfam" id="PF08670">
    <property type="entry name" value="MEKHLA"/>
    <property type="match status" value="1"/>
</dbReference>
<sequence length="159" mass="17546">MPPEAAEPFRRSEVAAYSALLVDSFRRLTGRDLVPGLDGPALAEALFRLPDPIVAHGTEADPVFYYANAAALALWKLDWARFTRLPSRHSAEADPAIQGDRSRLLAAALEKGWIDDYEGIRISATGQRFRIARTVLWNVVDRGGVRHGQAALIGSWHML</sequence>
<accession>A0ABT2X7E8</accession>
<gene>
    <name evidence="2" type="ORF">OEZ60_12970</name>
</gene>
<evidence type="ECO:0000313" key="3">
    <source>
        <dbReference type="Proteomes" id="UP001209535"/>
    </source>
</evidence>
<evidence type="ECO:0000313" key="2">
    <source>
        <dbReference type="EMBL" id="MCU9848917.1"/>
    </source>
</evidence>
<protein>
    <submittedName>
        <fullName evidence="2">MEKHLA domain-containing protein</fullName>
    </submittedName>
</protein>
<organism evidence="2 3">
    <name type="scientific">Albidovulum salinarum</name>
    <dbReference type="NCBI Taxonomy" id="2984153"/>
    <lineage>
        <taxon>Bacteria</taxon>
        <taxon>Pseudomonadati</taxon>
        <taxon>Pseudomonadota</taxon>
        <taxon>Alphaproteobacteria</taxon>
        <taxon>Rhodobacterales</taxon>
        <taxon>Paracoccaceae</taxon>
        <taxon>Albidovulum</taxon>
    </lineage>
</organism>
<comment type="caution">
    <text evidence="2">The sequence shown here is derived from an EMBL/GenBank/DDBJ whole genome shotgun (WGS) entry which is preliminary data.</text>
</comment>
<keyword evidence="3" id="KW-1185">Reference proteome</keyword>
<dbReference type="EMBL" id="JAOVQO010000011">
    <property type="protein sequence ID" value="MCU9848917.1"/>
    <property type="molecule type" value="Genomic_DNA"/>
</dbReference>
<feature type="domain" description="MEKHLA" evidence="1">
    <location>
        <begin position="17"/>
        <end position="157"/>
    </location>
</feature>
<dbReference type="Proteomes" id="UP001209535">
    <property type="component" value="Unassembled WGS sequence"/>
</dbReference>
<name>A0ABT2X7E8_9RHOB</name>
<proteinExistence type="predicted"/>
<dbReference type="RefSeq" id="WP_263336831.1">
    <property type="nucleotide sequence ID" value="NZ_JAOVQO010000011.1"/>
</dbReference>
<reference evidence="2 3" key="1">
    <citation type="submission" date="2022-10" db="EMBL/GenBank/DDBJ databases">
        <title>Defluviimonas sp. nov., isolated from ocean surface sediments.</title>
        <authorList>
            <person name="He W."/>
            <person name="Wang L."/>
            <person name="Zhang D.-F."/>
        </authorList>
    </citation>
    <scope>NUCLEOTIDE SEQUENCE [LARGE SCALE GENOMIC DNA]</scope>
    <source>
        <strain evidence="2 3">WL0024</strain>
    </source>
</reference>
<dbReference type="InterPro" id="IPR013978">
    <property type="entry name" value="MEKHLA"/>
</dbReference>